<organism evidence="3 4">
    <name type="scientific">Microbacterium algihabitans</name>
    <dbReference type="NCBI Taxonomy" id="3075992"/>
    <lineage>
        <taxon>Bacteria</taxon>
        <taxon>Bacillati</taxon>
        <taxon>Actinomycetota</taxon>
        <taxon>Actinomycetes</taxon>
        <taxon>Micrococcales</taxon>
        <taxon>Microbacteriaceae</taxon>
        <taxon>Microbacterium</taxon>
    </lineage>
</organism>
<keyword evidence="2" id="KW-0812">Transmembrane</keyword>
<feature type="transmembrane region" description="Helical" evidence="2">
    <location>
        <begin position="110"/>
        <end position="135"/>
    </location>
</feature>
<name>A0ABU3RWA5_9MICO</name>
<proteinExistence type="predicted"/>
<feature type="compositionally biased region" description="Low complexity" evidence="1">
    <location>
        <begin position="26"/>
        <end position="36"/>
    </location>
</feature>
<sequence>MDDDVLQELQLLRARAYGPDADIADDPAAQQRLAQLEEQERRARATSAPTPVDPPPLPPRPAVDAAAAASGTSRPLEVASTDETPSDDDAGRDDETPRERRPLVRSKRSFWAWAISLAAVTALASAATASGVALVPVSTATGASQVDVLVPDPAATVPSIFGDRGLDSRGYRDYFGVTAFAGYVQIDASENRSPCLYLLDTDEVDQGGSRGFRGNFVYGGCGAGVFPATVQFVVADGMPEAFVERFPLGTSVQFVFDGENVGVFADRDGEDRPAVAAGGIQGGP</sequence>
<dbReference type="RefSeq" id="WP_316001372.1">
    <property type="nucleotide sequence ID" value="NZ_JAWDIU010000003.1"/>
</dbReference>
<accession>A0ABU3RWA5</accession>
<feature type="region of interest" description="Disordered" evidence="1">
    <location>
        <begin position="16"/>
        <end position="103"/>
    </location>
</feature>
<gene>
    <name evidence="3" type="ORF">RWH43_09840</name>
</gene>
<feature type="compositionally biased region" description="Pro residues" evidence="1">
    <location>
        <begin position="51"/>
        <end position="61"/>
    </location>
</feature>
<feature type="compositionally biased region" description="Low complexity" evidence="1">
    <location>
        <begin position="62"/>
        <end position="76"/>
    </location>
</feature>
<evidence type="ECO:0000256" key="2">
    <source>
        <dbReference type="SAM" id="Phobius"/>
    </source>
</evidence>
<keyword evidence="2" id="KW-0472">Membrane</keyword>
<protein>
    <submittedName>
        <fullName evidence="3">Uncharacterized protein</fullName>
    </submittedName>
</protein>
<evidence type="ECO:0000256" key="1">
    <source>
        <dbReference type="SAM" id="MobiDB-lite"/>
    </source>
</evidence>
<dbReference type="Proteomes" id="UP001256673">
    <property type="component" value="Unassembled WGS sequence"/>
</dbReference>
<feature type="compositionally biased region" description="Basic and acidic residues" evidence="1">
    <location>
        <begin position="93"/>
        <end position="102"/>
    </location>
</feature>
<dbReference type="EMBL" id="JAWDIU010000003">
    <property type="protein sequence ID" value="MDU0327055.1"/>
    <property type="molecule type" value="Genomic_DNA"/>
</dbReference>
<evidence type="ECO:0000313" key="3">
    <source>
        <dbReference type="EMBL" id="MDU0327055.1"/>
    </source>
</evidence>
<comment type="caution">
    <text evidence="3">The sequence shown here is derived from an EMBL/GenBank/DDBJ whole genome shotgun (WGS) entry which is preliminary data.</text>
</comment>
<reference evidence="3 4" key="1">
    <citation type="submission" date="2023-09" db="EMBL/GenBank/DDBJ databases">
        <title>Microbacterium fusihabitans sp. nov., Microbacterium phycihabitans sp. nov., and Microbacterium cervinum sp. nov., isolated from dried seaweeds of beach.</title>
        <authorList>
            <person name="Lee S.D."/>
        </authorList>
    </citation>
    <scope>NUCLEOTIDE SEQUENCE [LARGE SCALE GENOMIC DNA]</scope>
    <source>
        <strain evidence="3 4">KSW2-21</strain>
    </source>
</reference>
<keyword evidence="2" id="KW-1133">Transmembrane helix</keyword>
<keyword evidence="4" id="KW-1185">Reference proteome</keyword>
<evidence type="ECO:0000313" key="4">
    <source>
        <dbReference type="Proteomes" id="UP001256673"/>
    </source>
</evidence>